<feature type="domain" description="HTH araC/xylS-type" evidence="4">
    <location>
        <begin position="179"/>
        <end position="276"/>
    </location>
</feature>
<evidence type="ECO:0000256" key="3">
    <source>
        <dbReference type="ARBA" id="ARBA00023163"/>
    </source>
</evidence>
<dbReference type="RefSeq" id="WP_126620033.1">
    <property type="nucleotide sequence ID" value="NZ_CP034563.1"/>
</dbReference>
<reference evidence="5 6" key="1">
    <citation type="submission" date="2018-12" db="EMBL/GenBank/DDBJ databases">
        <title>Flammeovirga pectinis sp. nov., isolated from the gut of the Korean scallop, Patinopecten yessoensis.</title>
        <authorList>
            <person name="Bae J.-W."/>
            <person name="Jeong Y.-S."/>
            <person name="Kang W."/>
        </authorList>
    </citation>
    <scope>NUCLEOTIDE SEQUENCE [LARGE SCALE GENOMIC DNA]</scope>
    <source>
        <strain evidence="5 6">L12M1</strain>
    </source>
</reference>
<evidence type="ECO:0000256" key="1">
    <source>
        <dbReference type="ARBA" id="ARBA00023015"/>
    </source>
</evidence>
<keyword evidence="3" id="KW-0804">Transcription</keyword>
<dbReference type="Pfam" id="PF12833">
    <property type="entry name" value="HTH_18"/>
    <property type="match status" value="1"/>
</dbReference>
<dbReference type="GO" id="GO:0043565">
    <property type="term" value="F:sequence-specific DNA binding"/>
    <property type="evidence" value="ECO:0007669"/>
    <property type="project" value="InterPro"/>
</dbReference>
<dbReference type="InterPro" id="IPR020449">
    <property type="entry name" value="Tscrpt_reg_AraC-type_HTH"/>
</dbReference>
<dbReference type="AlphaFoldDB" id="A0A3S9PAY4"/>
<name>A0A3S9PAY4_9BACT</name>
<dbReference type="EMBL" id="CP034563">
    <property type="protein sequence ID" value="AZQ65376.1"/>
    <property type="molecule type" value="Genomic_DNA"/>
</dbReference>
<sequence>MKLIKYSIKDWVVLGKIEFLSPKKITDELIDEARIVYVVNGESHLYSANKDIELITGDTLIMKTDNFINTWLENPNNETTVVIVFQLTSALLHHIYNNDLPNWFVEVDHNYNQSIVKVDNHALITSYFTSLQLYIENNDVFTEDIINIKIKELISILINTDKSGDTKSIFGNLFRAKEYEFKEIIAKNIFEELNIEDLAFLCSLSVSSFKRKFQSVFGTSPNKYITSKRLDKAQTLLKTTSRTISEIAYDCGFSDVSYFSKSYKKYYNSSPSELRK</sequence>
<evidence type="ECO:0000313" key="5">
    <source>
        <dbReference type="EMBL" id="AZQ65376.1"/>
    </source>
</evidence>
<keyword evidence="6" id="KW-1185">Reference proteome</keyword>
<dbReference type="PROSITE" id="PS01124">
    <property type="entry name" value="HTH_ARAC_FAMILY_2"/>
    <property type="match status" value="1"/>
</dbReference>
<dbReference type="InterPro" id="IPR018062">
    <property type="entry name" value="HTH_AraC-typ_CS"/>
</dbReference>
<accession>A0A3S9PAY4</accession>
<proteinExistence type="predicted"/>
<evidence type="ECO:0000256" key="2">
    <source>
        <dbReference type="ARBA" id="ARBA00023125"/>
    </source>
</evidence>
<dbReference type="Proteomes" id="UP000267268">
    <property type="component" value="Chromosome 2"/>
</dbReference>
<dbReference type="PANTHER" id="PTHR43280">
    <property type="entry name" value="ARAC-FAMILY TRANSCRIPTIONAL REGULATOR"/>
    <property type="match status" value="1"/>
</dbReference>
<dbReference type="GO" id="GO:0003700">
    <property type="term" value="F:DNA-binding transcription factor activity"/>
    <property type="evidence" value="ECO:0007669"/>
    <property type="project" value="InterPro"/>
</dbReference>
<dbReference type="OrthoDB" id="4480133at2"/>
<protein>
    <submittedName>
        <fullName evidence="5">AraC family transcriptional regulator</fullName>
    </submittedName>
</protein>
<dbReference type="Gene3D" id="1.10.10.60">
    <property type="entry name" value="Homeodomain-like"/>
    <property type="match status" value="2"/>
</dbReference>
<dbReference type="PRINTS" id="PR00032">
    <property type="entry name" value="HTHARAC"/>
</dbReference>
<dbReference type="PANTHER" id="PTHR43280:SF28">
    <property type="entry name" value="HTH-TYPE TRANSCRIPTIONAL ACTIVATOR RHAS"/>
    <property type="match status" value="1"/>
</dbReference>
<dbReference type="KEGG" id="fll:EI427_24500"/>
<dbReference type="InterPro" id="IPR054015">
    <property type="entry name" value="ExsA-like_N"/>
</dbReference>
<dbReference type="InterPro" id="IPR018060">
    <property type="entry name" value="HTH_AraC"/>
</dbReference>
<gene>
    <name evidence="5" type="ORF">EI427_24500</name>
</gene>
<dbReference type="Pfam" id="PF22200">
    <property type="entry name" value="ExsA_N"/>
    <property type="match status" value="1"/>
</dbReference>
<dbReference type="InterPro" id="IPR009057">
    <property type="entry name" value="Homeodomain-like_sf"/>
</dbReference>
<dbReference type="SMART" id="SM00342">
    <property type="entry name" value="HTH_ARAC"/>
    <property type="match status" value="1"/>
</dbReference>
<keyword evidence="2" id="KW-0238">DNA-binding</keyword>
<keyword evidence="1" id="KW-0805">Transcription regulation</keyword>
<evidence type="ECO:0000313" key="6">
    <source>
        <dbReference type="Proteomes" id="UP000267268"/>
    </source>
</evidence>
<organism evidence="5 6">
    <name type="scientific">Flammeovirga pectinis</name>
    <dbReference type="NCBI Taxonomy" id="2494373"/>
    <lineage>
        <taxon>Bacteria</taxon>
        <taxon>Pseudomonadati</taxon>
        <taxon>Bacteroidota</taxon>
        <taxon>Cytophagia</taxon>
        <taxon>Cytophagales</taxon>
        <taxon>Flammeovirgaceae</taxon>
        <taxon>Flammeovirga</taxon>
    </lineage>
</organism>
<dbReference type="SUPFAM" id="SSF46689">
    <property type="entry name" value="Homeodomain-like"/>
    <property type="match status" value="2"/>
</dbReference>
<dbReference type="PROSITE" id="PS00041">
    <property type="entry name" value="HTH_ARAC_FAMILY_1"/>
    <property type="match status" value="1"/>
</dbReference>
<evidence type="ECO:0000259" key="4">
    <source>
        <dbReference type="PROSITE" id="PS01124"/>
    </source>
</evidence>